<keyword evidence="13 17" id="KW-1015">Disulfide bond</keyword>
<dbReference type="PRINTS" id="PR00013">
    <property type="entry name" value="FNTYPEII"/>
</dbReference>
<organism evidence="22 23">
    <name type="scientific">Electrophorus voltai</name>
    <dbReference type="NCBI Taxonomy" id="2609070"/>
    <lineage>
        <taxon>Eukaryota</taxon>
        <taxon>Metazoa</taxon>
        <taxon>Chordata</taxon>
        <taxon>Craniata</taxon>
        <taxon>Vertebrata</taxon>
        <taxon>Euteleostomi</taxon>
        <taxon>Actinopterygii</taxon>
        <taxon>Neopterygii</taxon>
        <taxon>Teleostei</taxon>
        <taxon>Ostariophysi</taxon>
        <taxon>Gymnotiformes</taxon>
        <taxon>Gymnotoidei</taxon>
        <taxon>Gymnotidae</taxon>
        <taxon>Electrophorus</taxon>
    </lineage>
</organism>
<dbReference type="Gene3D" id="3.10.100.10">
    <property type="entry name" value="Mannose-Binding Protein A, subunit A"/>
    <property type="match status" value="8"/>
</dbReference>
<evidence type="ECO:0000256" key="17">
    <source>
        <dbReference type="PROSITE-ProRule" id="PRU00479"/>
    </source>
</evidence>
<keyword evidence="8" id="KW-0677">Repeat</keyword>
<dbReference type="Gene3D" id="2.80.10.50">
    <property type="match status" value="1"/>
</dbReference>
<dbReference type="GO" id="GO:0005537">
    <property type="term" value="F:D-mannose binding"/>
    <property type="evidence" value="ECO:0007669"/>
    <property type="project" value="UniProtKB-ARBA"/>
</dbReference>
<dbReference type="GO" id="GO:0006897">
    <property type="term" value="P:endocytosis"/>
    <property type="evidence" value="ECO:0007669"/>
    <property type="project" value="UniProtKB-KW"/>
</dbReference>
<evidence type="ECO:0000256" key="7">
    <source>
        <dbReference type="ARBA" id="ARBA00022734"/>
    </source>
</evidence>
<dbReference type="SMART" id="SM00059">
    <property type="entry name" value="FN2"/>
    <property type="match status" value="1"/>
</dbReference>
<dbReference type="EMBL" id="JAROKS010000014">
    <property type="protein sequence ID" value="KAK1797337.1"/>
    <property type="molecule type" value="Genomic_DNA"/>
</dbReference>
<evidence type="ECO:0000256" key="14">
    <source>
        <dbReference type="ARBA" id="ARBA00023170"/>
    </source>
</evidence>
<evidence type="ECO:0000256" key="9">
    <source>
        <dbReference type="ARBA" id="ARBA00022753"/>
    </source>
</evidence>
<dbReference type="PROSITE" id="PS00023">
    <property type="entry name" value="FN2_1"/>
    <property type="match status" value="1"/>
</dbReference>
<evidence type="ECO:0000256" key="8">
    <source>
        <dbReference type="ARBA" id="ARBA00022737"/>
    </source>
</evidence>
<gene>
    <name evidence="22" type="ORF">P4O66_008297</name>
</gene>
<dbReference type="FunFam" id="2.80.10.50:FF:000032">
    <property type="entry name" value="macrophage mannose receptor 1"/>
    <property type="match status" value="1"/>
</dbReference>
<protein>
    <recommendedName>
        <fullName evidence="16">Macrophage mannose receptor 1</fullName>
    </recommendedName>
</protein>
<dbReference type="InterPro" id="IPR035992">
    <property type="entry name" value="Ricin_B-like_lectins"/>
</dbReference>
<dbReference type="PROSITE" id="PS50041">
    <property type="entry name" value="C_TYPE_LECTIN_2"/>
    <property type="match status" value="7"/>
</dbReference>
<feature type="disulfide bond" evidence="17">
    <location>
        <begin position="172"/>
        <end position="198"/>
    </location>
</feature>
<evidence type="ECO:0000256" key="10">
    <source>
        <dbReference type="ARBA" id="ARBA00022837"/>
    </source>
</evidence>
<dbReference type="SMART" id="SM00034">
    <property type="entry name" value="CLECT"/>
    <property type="match status" value="7"/>
</dbReference>
<evidence type="ECO:0000256" key="5">
    <source>
        <dbReference type="ARBA" id="ARBA00022692"/>
    </source>
</evidence>
<evidence type="ECO:0000256" key="15">
    <source>
        <dbReference type="ARBA" id="ARBA00023180"/>
    </source>
</evidence>
<evidence type="ECO:0000313" key="23">
    <source>
        <dbReference type="Proteomes" id="UP001239994"/>
    </source>
</evidence>
<dbReference type="CDD" id="cd00062">
    <property type="entry name" value="FN2"/>
    <property type="match status" value="1"/>
</dbReference>
<comment type="caution">
    <text evidence="22">The sequence shown here is derived from an EMBL/GenBank/DDBJ whole genome shotgun (WGS) entry which is preliminary data.</text>
</comment>
<dbReference type="InterPro" id="IPR016186">
    <property type="entry name" value="C-type_lectin-like/link_sf"/>
</dbReference>
<keyword evidence="14" id="KW-0675">Receptor</keyword>
<evidence type="ECO:0000256" key="3">
    <source>
        <dbReference type="ARBA" id="ARBA00022475"/>
    </source>
</evidence>
<evidence type="ECO:0000256" key="6">
    <source>
        <dbReference type="ARBA" id="ARBA00022729"/>
    </source>
</evidence>
<dbReference type="FunFam" id="3.10.100.10:FF:000025">
    <property type="entry name" value="Mannose receptor C-type 1"/>
    <property type="match status" value="1"/>
</dbReference>
<keyword evidence="10" id="KW-0106">Calcium</keyword>
<reference evidence="22" key="1">
    <citation type="submission" date="2023-03" db="EMBL/GenBank/DDBJ databases">
        <title>Electrophorus voltai genome.</title>
        <authorList>
            <person name="Bian C."/>
        </authorList>
    </citation>
    <scope>NUCLEOTIDE SEQUENCE</scope>
    <source>
        <strain evidence="22">CB-2022</strain>
        <tissue evidence="22">Muscle</tissue>
    </source>
</reference>
<evidence type="ECO:0000256" key="19">
    <source>
        <dbReference type="SAM" id="SignalP"/>
    </source>
</evidence>
<dbReference type="PANTHER" id="PTHR22803">
    <property type="entry name" value="MANNOSE, PHOSPHOLIPASE, LECTIN RECEPTOR RELATED"/>
    <property type="match status" value="1"/>
</dbReference>
<feature type="domain" description="C-type lectin" evidence="20">
    <location>
        <begin position="800"/>
        <end position="915"/>
    </location>
</feature>
<dbReference type="FunFam" id="3.10.100.10:FF:000031">
    <property type="entry name" value="macrophage mannose receptor 1"/>
    <property type="match status" value="1"/>
</dbReference>
<keyword evidence="12 18" id="KW-0472">Membrane</keyword>
<keyword evidence="4" id="KW-0254">Endocytosis</keyword>
<feature type="domain" description="C-type lectin" evidence="20">
    <location>
        <begin position="510"/>
        <end position="625"/>
    </location>
</feature>
<comment type="subcellular location">
    <subcellularLocation>
        <location evidence="1">Cell membrane</location>
        <topology evidence="1">Single-pass type I membrane protein</topology>
    </subcellularLocation>
    <subcellularLocation>
        <location evidence="2">Endosome membrane</location>
        <topology evidence="2">Single-pass type I membrane protein</topology>
    </subcellularLocation>
</comment>
<dbReference type="Pfam" id="PF24562">
    <property type="entry name" value="CysR_MRC2_N"/>
    <property type="match status" value="1"/>
</dbReference>
<dbReference type="InterPro" id="IPR000772">
    <property type="entry name" value="Ricin_B_lectin"/>
</dbReference>
<dbReference type="PROSITE" id="PS51092">
    <property type="entry name" value="FN2_2"/>
    <property type="match status" value="1"/>
</dbReference>
<evidence type="ECO:0000256" key="16">
    <source>
        <dbReference type="ARBA" id="ARBA00071860"/>
    </source>
</evidence>
<keyword evidence="6 19" id="KW-0732">Signal</keyword>
<keyword evidence="5 18" id="KW-0812">Transmembrane</keyword>
<keyword evidence="9" id="KW-0967">Endosome</keyword>
<feature type="domain" description="C-type lectin" evidence="20">
    <location>
        <begin position="653"/>
        <end position="771"/>
    </location>
</feature>
<keyword evidence="3" id="KW-1003">Cell membrane</keyword>
<dbReference type="CDD" id="cd23407">
    <property type="entry name" value="beta-trefoil_Ricin_MRC1"/>
    <property type="match status" value="1"/>
</dbReference>
<dbReference type="SMART" id="SM00458">
    <property type="entry name" value="RICIN"/>
    <property type="match status" value="1"/>
</dbReference>
<dbReference type="CDD" id="cd00037">
    <property type="entry name" value="CLECT"/>
    <property type="match status" value="7"/>
</dbReference>
<dbReference type="Pfam" id="PF00040">
    <property type="entry name" value="fn2"/>
    <property type="match status" value="1"/>
</dbReference>
<dbReference type="FunFam" id="3.10.100.10:FF:000016">
    <property type="entry name" value="macrophage mannose receptor 1"/>
    <property type="match status" value="1"/>
</dbReference>
<proteinExistence type="predicted"/>
<evidence type="ECO:0000313" key="22">
    <source>
        <dbReference type="EMBL" id="KAK1797337.1"/>
    </source>
</evidence>
<accession>A0AAD8ZDF8</accession>
<feature type="domain" description="C-type lectin" evidence="20">
    <location>
        <begin position="1248"/>
        <end position="1363"/>
    </location>
</feature>
<dbReference type="FunFam" id="3.10.100.10:FF:000027">
    <property type="entry name" value="Mannose receptor, C type 1"/>
    <property type="match status" value="1"/>
</dbReference>
<dbReference type="InterPro" id="IPR001304">
    <property type="entry name" value="C-type_lectin-like"/>
</dbReference>
<feature type="domain" description="C-type lectin" evidence="20">
    <location>
        <begin position="226"/>
        <end position="342"/>
    </location>
</feature>
<feature type="domain" description="Fibronectin type-II" evidence="21">
    <location>
        <begin position="167"/>
        <end position="215"/>
    </location>
</feature>
<dbReference type="Gene3D" id="2.10.10.10">
    <property type="entry name" value="Fibronectin, type II, collagen-binding"/>
    <property type="match status" value="1"/>
</dbReference>
<feature type="domain" description="C-type lectin" evidence="20">
    <location>
        <begin position="368"/>
        <end position="485"/>
    </location>
</feature>
<evidence type="ECO:0000256" key="4">
    <source>
        <dbReference type="ARBA" id="ARBA00022583"/>
    </source>
</evidence>
<dbReference type="SUPFAM" id="SSF50370">
    <property type="entry name" value="Ricin B-like lectins"/>
    <property type="match status" value="1"/>
</dbReference>
<evidence type="ECO:0000259" key="21">
    <source>
        <dbReference type="PROSITE" id="PS51092"/>
    </source>
</evidence>
<dbReference type="GO" id="GO:0010008">
    <property type="term" value="C:endosome membrane"/>
    <property type="evidence" value="ECO:0007669"/>
    <property type="project" value="UniProtKB-SubCell"/>
</dbReference>
<keyword evidence="23" id="KW-1185">Reference proteome</keyword>
<dbReference type="InterPro" id="IPR036943">
    <property type="entry name" value="FN_type2_sf"/>
</dbReference>
<dbReference type="SUPFAM" id="SSF56436">
    <property type="entry name" value="C-type lectin-like"/>
    <property type="match status" value="8"/>
</dbReference>
<dbReference type="FunFam" id="2.10.10.10:FF:000001">
    <property type="entry name" value="Fibronectin 1a isoform 1"/>
    <property type="match status" value="1"/>
</dbReference>
<name>A0AAD8ZDF8_9TELE</name>
<evidence type="ECO:0000256" key="11">
    <source>
        <dbReference type="ARBA" id="ARBA00022989"/>
    </source>
</evidence>
<dbReference type="InterPro" id="IPR000562">
    <property type="entry name" value="FN_type2_dom"/>
</dbReference>
<dbReference type="Proteomes" id="UP001239994">
    <property type="component" value="Unassembled WGS sequence"/>
</dbReference>
<evidence type="ECO:0000256" key="1">
    <source>
        <dbReference type="ARBA" id="ARBA00004251"/>
    </source>
</evidence>
<dbReference type="GO" id="GO:0005886">
    <property type="term" value="C:plasma membrane"/>
    <property type="evidence" value="ECO:0007669"/>
    <property type="project" value="UniProtKB-SubCell"/>
</dbReference>
<keyword evidence="15" id="KW-0325">Glycoprotein</keyword>
<evidence type="ECO:0000256" key="12">
    <source>
        <dbReference type="ARBA" id="ARBA00023136"/>
    </source>
</evidence>
<feature type="signal peptide" evidence="19">
    <location>
        <begin position="1"/>
        <end position="23"/>
    </location>
</feature>
<dbReference type="InterPro" id="IPR050111">
    <property type="entry name" value="C-type_lectin/snaclec_domain"/>
</dbReference>
<dbReference type="InterPro" id="IPR016187">
    <property type="entry name" value="CTDL_fold"/>
</dbReference>
<dbReference type="FunFam" id="3.10.100.10:FF:000014">
    <property type="entry name" value="Macrophage mannose receptor 1"/>
    <property type="match status" value="1"/>
</dbReference>
<dbReference type="PROSITE" id="PS50231">
    <property type="entry name" value="RICIN_B_LECTIN"/>
    <property type="match status" value="1"/>
</dbReference>
<evidence type="ECO:0000256" key="18">
    <source>
        <dbReference type="SAM" id="Phobius"/>
    </source>
</evidence>
<keyword evidence="11 18" id="KW-1133">Transmembrane helix</keyword>
<evidence type="ECO:0000256" key="2">
    <source>
        <dbReference type="ARBA" id="ARBA00004530"/>
    </source>
</evidence>
<sequence length="1451" mass="164102">MKKNSFHLFVLLCLCMALHGTIQLDSSSFVIYNEEHNKCVRVVEGNAVQAGDCDPTAETQHFRWISSSRLISVSHKLCLGVQDLKEWLRVLLVPCNELSLMQTWECKNKTLFGLKGQSLHLNYGNRDEPNVLLYTGTGSWSHWEIYGTKENLCTHGYEELFTIGGNSFGSPCHFPFKFGEKWYAECTLEGRADGLSWCSTESDYSKDNKWGFCPTKSMSDWNTDPVTGVLYQMNTQSALTWHQARKSCQQQDADLLSIIELHEQTYISGLINILGSALWIGLNSLDFESGWQWSNRNPFRYLNWAPGHPSLEPGLNCAALNAGKASKWESMACSKKLGYICRKGNSIAIIPSIGKDQLSFCPVGWVPYAGHCYSLQHNKMMWKDALAACHKEGADLASIHNIEEYSFLISQSGYLPNDELWIGLNDQKTQNLFEWSDRTHVTFAMWVVGEPSHAVNHREDCVLMKGKEGKWADHMCDKEHGYICKKKASSKPAGLPELVSPGCPTGWIRFSSFCYSIPVEAKTFNESKLTCGKQGADLVQINDRYENAFLISQVGLRSEKYFWIGLSNTEQADHFEWTNKEILKFTHFNVGMPDKHQGCVAMLTGTSVGLWDVISCDQKQKYICKKIAEGVTTTKVPATTQPFSCPSDWIKKDSANCIQAYKNEIDNKKTWIEARDFCRAIGGDLASLHSESESNSLPYNSIWNTAWIGFSSLDANTGFLWTDGTPSDYENWNSGEPNNYNNNEHCVEVILQHGCEWNDRDCDAYNDWICQISLGTTPKPPPTNVPQAEFNITADGWIEFSGYQYFINKNALSMEDARDFCKKNHSDLIVITGQTERKFIWKQISRSSDKLHYIGMTVALDKSFSWVDGSPVVFTAWNKNEPNFANNDENCVAMYTDMGFWNDINCGIPLPSICKRSINFVPTTMPPVTAPTGGCALEWVSFQGKCYKFLGKDYEQTWHDARQFCISLGGNLVSIGSQAEQAFLTTMMFNTHDDVWIGLNDINWEMHFLWTDGKSVRFTNWAKGHPVSVPHDSRTYGSHAIHTVMRLLIVHNIDVSWRVPLNGMFYNDLQCYYLPFMSWNMNHHKAIIPFIRWLEDEAKFDCAIMVRATDKITGMWKVEDCSEKRGFICKKNIDSQIQAPVTTASLQPYFVLGNNSFKLQMEKMNWDEARRQCRADDADLASVLDSITQALTILRIDRSKQPMWIGLNSILNKLLLFCSLYTVVAPTEPPQLSGNCPEPKQHKTWIPFRGHCYAFLASKKENWAHATVECIRMGASLVSVEDGLESQFIHKNIEILQDESPSFWIGMHRSYEGNWMWIGNAVVDYTSWGPRMPGSHGDCVDVKSDSGLWFTSPCSNFKSFICKTAKVIPSTEKQPDPMPHMVEAPHGHAGTAVAVVLVIIAVAGLVAFLFFKRAPIPMIGKFMLNEKNARRSTTTVNSIGLVANIEENEYA</sequence>
<feature type="transmembrane region" description="Helical" evidence="18">
    <location>
        <begin position="1389"/>
        <end position="1411"/>
    </location>
</feature>
<evidence type="ECO:0000259" key="20">
    <source>
        <dbReference type="PROSITE" id="PS50041"/>
    </source>
</evidence>
<dbReference type="FunFam" id="3.10.100.10:FF:000023">
    <property type="entry name" value="Macrophage mannose receptor 1"/>
    <property type="match status" value="1"/>
</dbReference>
<dbReference type="InterPro" id="IPR018378">
    <property type="entry name" value="C-type_lectin_CS"/>
</dbReference>
<dbReference type="PROSITE" id="PS00615">
    <property type="entry name" value="C_TYPE_LECTIN_1"/>
    <property type="match status" value="4"/>
</dbReference>
<feature type="disulfide bond" evidence="17">
    <location>
        <begin position="186"/>
        <end position="213"/>
    </location>
</feature>
<keyword evidence="7" id="KW-0430">Lectin</keyword>
<dbReference type="Pfam" id="PF00059">
    <property type="entry name" value="Lectin_C"/>
    <property type="match status" value="8"/>
</dbReference>
<evidence type="ECO:0000256" key="13">
    <source>
        <dbReference type="ARBA" id="ARBA00023157"/>
    </source>
</evidence>
<feature type="chain" id="PRO_5041943119" description="Macrophage mannose receptor 1" evidence="19">
    <location>
        <begin position="24"/>
        <end position="1451"/>
    </location>
</feature>
<feature type="domain" description="C-type lectin" evidence="20">
    <location>
        <begin position="942"/>
        <end position="1026"/>
    </location>
</feature>